<feature type="transmembrane region" description="Helical" evidence="7">
    <location>
        <begin position="267"/>
        <end position="286"/>
    </location>
</feature>
<evidence type="ECO:0000256" key="1">
    <source>
        <dbReference type="ARBA" id="ARBA00004141"/>
    </source>
</evidence>
<reference evidence="9" key="1">
    <citation type="journal article" date="2021" name="Genome Biol. Evol.">
        <title>A High-Quality Reference Genome for a Parasitic Bivalve with Doubly Uniparental Inheritance (Bivalvia: Unionida).</title>
        <authorList>
            <person name="Smith C.H."/>
        </authorList>
    </citation>
    <scope>NUCLEOTIDE SEQUENCE</scope>
    <source>
        <strain evidence="9">CHS0354</strain>
    </source>
</reference>
<comment type="domain">
    <text evidence="7">The DHHC domain is required for palmitoyltransferase activity.</text>
</comment>
<dbReference type="PROSITE" id="PS50216">
    <property type="entry name" value="DHHC"/>
    <property type="match status" value="1"/>
</dbReference>
<comment type="similarity">
    <text evidence="7">Belongs to the DHHC palmitoyltransferase family.</text>
</comment>
<dbReference type="InterPro" id="IPR039859">
    <property type="entry name" value="PFA4/ZDH16/20/ERF2-like"/>
</dbReference>
<feature type="domain" description="Palmitoyltransferase DHHC" evidence="8">
    <location>
        <begin position="164"/>
        <end position="304"/>
    </location>
</feature>
<evidence type="ECO:0000259" key="8">
    <source>
        <dbReference type="Pfam" id="PF01529"/>
    </source>
</evidence>
<sequence>MQRKGFSFFNFKLPQVPPDDRGKSLTQLIKEESQRWKEHMKKKKEDGSSALPAKYFYRGLMLFQFPSQMYVVLYYIIPYFFVDEWTRYYFGVLCWFLGINGIANWLCVMLYDPSFPVSRDKPSIPVQKTWDNPPDRFNPLIQESVQQNGCAVYDMSGKDGLLWQYCNKCQIHIPPRAHHCKFCKRCILKRDHHCVKVGNCIGFNNQRYFIMLTFYAMIVGCLGGFLTFMYLKDVYWVKEAKSWTDLIPPVAIFRTIFGNTNLHNCFLVIHVYIEPLFGLFGMFYFTTQMSLVMEGKTMYEVTKKRPVISSNTINRNIKSVFGDFWALNFFFPMTIIFKQRDDGIHWKGLKYDHNANKKLEGDIV</sequence>
<evidence type="ECO:0000313" key="9">
    <source>
        <dbReference type="EMBL" id="KAK3595669.1"/>
    </source>
</evidence>
<name>A0AAE0SQ06_9BIVA</name>
<accession>A0AAE0SQ06</accession>
<evidence type="ECO:0000256" key="5">
    <source>
        <dbReference type="ARBA" id="ARBA00023136"/>
    </source>
</evidence>
<feature type="transmembrane region" description="Helical" evidence="7">
    <location>
        <begin position="208"/>
        <end position="231"/>
    </location>
</feature>
<dbReference type="Pfam" id="PF01529">
    <property type="entry name" value="DHHC"/>
    <property type="match status" value="1"/>
</dbReference>
<keyword evidence="10" id="KW-1185">Reference proteome</keyword>
<keyword evidence="2 7" id="KW-0808">Transferase</keyword>
<keyword evidence="5 7" id="KW-0472">Membrane</keyword>
<comment type="subcellular location">
    <subcellularLocation>
        <location evidence="1">Membrane</location>
        <topology evidence="1">Multi-pass membrane protein</topology>
    </subcellularLocation>
</comment>
<keyword evidence="4 7" id="KW-1133">Transmembrane helix</keyword>
<keyword evidence="3 7" id="KW-0812">Transmembrane</keyword>
<dbReference type="Proteomes" id="UP001195483">
    <property type="component" value="Unassembled WGS sequence"/>
</dbReference>
<comment type="caution">
    <text evidence="9">The sequence shown here is derived from an EMBL/GenBank/DDBJ whole genome shotgun (WGS) entry which is preliminary data.</text>
</comment>
<feature type="transmembrane region" description="Helical" evidence="7">
    <location>
        <begin position="88"/>
        <end position="111"/>
    </location>
</feature>
<evidence type="ECO:0000256" key="7">
    <source>
        <dbReference type="RuleBase" id="RU079119"/>
    </source>
</evidence>
<dbReference type="GO" id="GO:0019706">
    <property type="term" value="F:protein-cysteine S-palmitoyltransferase activity"/>
    <property type="evidence" value="ECO:0007669"/>
    <property type="project" value="UniProtKB-EC"/>
</dbReference>
<reference evidence="9" key="2">
    <citation type="journal article" date="2021" name="Genome Biol. Evol.">
        <title>Developing a high-quality reference genome for a parasitic bivalve with doubly uniparental inheritance (Bivalvia: Unionida).</title>
        <authorList>
            <person name="Smith C.H."/>
        </authorList>
    </citation>
    <scope>NUCLEOTIDE SEQUENCE</scope>
    <source>
        <strain evidence="9">CHS0354</strain>
        <tissue evidence="9">Mantle</tissue>
    </source>
</reference>
<keyword evidence="6 7" id="KW-0012">Acyltransferase</keyword>
<dbReference type="EMBL" id="JAEAOA010001600">
    <property type="protein sequence ID" value="KAK3595669.1"/>
    <property type="molecule type" value="Genomic_DNA"/>
</dbReference>
<dbReference type="PANTHER" id="PTHR12246">
    <property type="entry name" value="PALMITOYLTRANSFERASE ZDHHC16"/>
    <property type="match status" value="1"/>
</dbReference>
<feature type="transmembrane region" description="Helical" evidence="7">
    <location>
        <begin position="60"/>
        <end position="82"/>
    </location>
</feature>
<dbReference type="InterPro" id="IPR001594">
    <property type="entry name" value="Palmitoyltrfase_DHHC"/>
</dbReference>
<gene>
    <name evidence="9" type="ORF">CHS0354_026886</name>
</gene>
<proteinExistence type="inferred from homology"/>
<organism evidence="9 10">
    <name type="scientific">Potamilus streckersoni</name>
    <dbReference type="NCBI Taxonomy" id="2493646"/>
    <lineage>
        <taxon>Eukaryota</taxon>
        <taxon>Metazoa</taxon>
        <taxon>Spiralia</taxon>
        <taxon>Lophotrochozoa</taxon>
        <taxon>Mollusca</taxon>
        <taxon>Bivalvia</taxon>
        <taxon>Autobranchia</taxon>
        <taxon>Heteroconchia</taxon>
        <taxon>Palaeoheterodonta</taxon>
        <taxon>Unionida</taxon>
        <taxon>Unionoidea</taxon>
        <taxon>Unionidae</taxon>
        <taxon>Ambleminae</taxon>
        <taxon>Lampsilini</taxon>
        <taxon>Potamilus</taxon>
    </lineage>
</organism>
<dbReference type="EC" id="2.3.1.225" evidence="7"/>
<comment type="catalytic activity">
    <reaction evidence="7">
        <text>L-cysteinyl-[protein] + hexadecanoyl-CoA = S-hexadecanoyl-L-cysteinyl-[protein] + CoA</text>
        <dbReference type="Rhea" id="RHEA:36683"/>
        <dbReference type="Rhea" id="RHEA-COMP:10131"/>
        <dbReference type="Rhea" id="RHEA-COMP:11032"/>
        <dbReference type="ChEBI" id="CHEBI:29950"/>
        <dbReference type="ChEBI" id="CHEBI:57287"/>
        <dbReference type="ChEBI" id="CHEBI:57379"/>
        <dbReference type="ChEBI" id="CHEBI:74151"/>
        <dbReference type="EC" id="2.3.1.225"/>
    </reaction>
</comment>
<reference evidence="9" key="3">
    <citation type="submission" date="2023-05" db="EMBL/GenBank/DDBJ databases">
        <authorList>
            <person name="Smith C.H."/>
        </authorList>
    </citation>
    <scope>NUCLEOTIDE SEQUENCE</scope>
    <source>
        <strain evidence="9">CHS0354</strain>
        <tissue evidence="9">Mantle</tissue>
    </source>
</reference>
<evidence type="ECO:0000313" key="10">
    <source>
        <dbReference type="Proteomes" id="UP001195483"/>
    </source>
</evidence>
<evidence type="ECO:0000256" key="6">
    <source>
        <dbReference type="ARBA" id="ARBA00023315"/>
    </source>
</evidence>
<dbReference type="AlphaFoldDB" id="A0AAE0SQ06"/>
<evidence type="ECO:0000256" key="4">
    <source>
        <dbReference type="ARBA" id="ARBA00022989"/>
    </source>
</evidence>
<evidence type="ECO:0000256" key="3">
    <source>
        <dbReference type="ARBA" id="ARBA00022692"/>
    </source>
</evidence>
<dbReference type="GO" id="GO:0016020">
    <property type="term" value="C:membrane"/>
    <property type="evidence" value="ECO:0007669"/>
    <property type="project" value="UniProtKB-SubCell"/>
</dbReference>
<evidence type="ECO:0000256" key="2">
    <source>
        <dbReference type="ARBA" id="ARBA00022679"/>
    </source>
</evidence>
<protein>
    <recommendedName>
        <fullName evidence="7">Palmitoyltransferase</fullName>
        <ecNumber evidence="7">2.3.1.225</ecNumber>
    </recommendedName>
</protein>